<dbReference type="EMBL" id="DTFV01000014">
    <property type="protein sequence ID" value="HGI29844.1"/>
    <property type="molecule type" value="Genomic_DNA"/>
</dbReference>
<comment type="caution">
    <text evidence="4">The sequence shown here is derived from an EMBL/GenBank/DDBJ whole genome shotgun (WGS) entry which is preliminary data.</text>
</comment>
<dbReference type="Pfam" id="PF13420">
    <property type="entry name" value="Acetyltransf_4"/>
    <property type="match status" value="1"/>
</dbReference>
<evidence type="ECO:0000256" key="2">
    <source>
        <dbReference type="ARBA" id="ARBA00023315"/>
    </source>
</evidence>
<dbReference type="InterPro" id="IPR000182">
    <property type="entry name" value="GNAT_dom"/>
</dbReference>
<feature type="domain" description="N-acetyltransferase" evidence="3">
    <location>
        <begin position="6"/>
        <end position="167"/>
    </location>
</feature>
<keyword evidence="1 4" id="KW-0808">Transferase</keyword>
<evidence type="ECO:0000259" key="3">
    <source>
        <dbReference type="PROSITE" id="PS51186"/>
    </source>
</evidence>
<organism evidence="4">
    <name type="scientific">Candidatus Caldatribacterium californiense</name>
    <dbReference type="NCBI Taxonomy" id="1454726"/>
    <lineage>
        <taxon>Bacteria</taxon>
        <taxon>Pseudomonadati</taxon>
        <taxon>Atribacterota</taxon>
        <taxon>Atribacteria</taxon>
        <taxon>Atribacterales</taxon>
        <taxon>Candidatus Caldatribacteriaceae</taxon>
        <taxon>Candidatus Caldatribacterium</taxon>
    </lineage>
</organism>
<sequence length="172" mass="20058">MKEKTLVIRRARQEDLPAITEIYNEAVLTTIATFHLHPRSLEEQLRWFESHNERYPLLVAEEGGLVVAWACLSPYSDREGYQYTVTDSIYVRREFRRQHIGYELLSYLVAEARRLSYHSIVAIIASENIASIRLHEKLGFVLRGVLKEAGFKFGRWIDVCFYQKMLSVSESS</sequence>
<dbReference type="AlphaFoldDB" id="A0A7V3YEY1"/>
<reference evidence="4" key="1">
    <citation type="journal article" date="2020" name="mSystems">
        <title>Genome- and Community-Level Interaction Insights into Carbon Utilization and Element Cycling Functions of Hydrothermarchaeota in Hydrothermal Sediment.</title>
        <authorList>
            <person name="Zhou Z."/>
            <person name="Liu Y."/>
            <person name="Xu W."/>
            <person name="Pan J."/>
            <person name="Luo Z.H."/>
            <person name="Li M."/>
        </authorList>
    </citation>
    <scope>NUCLEOTIDE SEQUENCE [LARGE SCALE GENOMIC DNA]</scope>
    <source>
        <strain evidence="4">SpSt-747</strain>
    </source>
</reference>
<dbReference type="SUPFAM" id="SSF55729">
    <property type="entry name" value="Acyl-CoA N-acyltransferases (Nat)"/>
    <property type="match status" value="1"/>
</dbReference>
<accession>A0A7V3YEY1</accession>
<gene>
    <name evidence="4" type="ORF">ENV30_00790</name>
</gene>
<proteinExistence type="predicted"/>
<evidence type="ECO:0000256" key="1">
    <source>
        <dbReference type="ARBA" id="ARBA00022679"/>
    </source>
</evidence>
<dbReference type="PANTHER" id="PTHR43072:SF23">
    <property type="entry name" value="UPF0039 PROTEIN C11D3.02C"/>
    <property type="match status" value="1"/>
</dbReference>
<evidence type="ECO:0000313" key="4">
    <source>
        <dbReference type="EMBL" id="HGI29844.1"/>
    </source>
</evidence>
<dbReference type="PANTHER" id="PTHR43072">
    <property type="entry name" value="N-ACETYLTRANSFERASE"/>
    <property type="match status" value="1"/>
</dbReference>
<keyword evidence="2" id="KW-0012">Acyltransferase</keyword>
<dbReference type="GO" id="GO:0016747">
    <property type="term" value="F:acyltransferase activity, transferring groups other than amino-acyl groups"/>
    <property type="evidence" value="ECO:0007669"/>
    <property type="project" value="InterPro"/>
</dbReference>
<dbReference type="InterPro" id="IPR016181">
    <property type="entry name" value="Acyl_CoA_acyltransferase"/>
</dbReference>
<dbReference type="Gene3D" id="3.40.630.30">
    <property type="match status" value="1"/>
</dbReference>
<name>A0A7V3YEY1_9BACT</name>
<dbReference type="PROSITE" id="PS51186">
    <property type="entry name" value="GNAT"/>
    <property type="match status" value="1"/>
</dbReference>
<protein>
    <submittedName>
        <fullName evidence="4">N-acetyltransferase family protein</fullName>
    </submittedName>
</protein>
<dbReference type="CDD" id="cd04301">
    <property type="entry name" value="NAT_SF"/>
    <property type="match status" value="1"/>
</dbReference>